<keyword evidence="6" id="KW-1185">Reference proteome</keyword>
<feature type="transmembrane region" description="Helical" evidence="3">
    <location>
        <begin position="270"/>
        <end position="288"/>
    </location>
</feature>
<keyword evidence="2" id="KW-0456">Lyase</keyword>
<feature type="transmembrane region" description="Helical" evidence="3">
    <location>
        <begin position="300"/>
        <end position="318"/>
    </location>
</feature>
<keyword evidence="3" id="KW-0472">Membrane</keyword>
<keyword evidence="3" id="KW-0812">Transmembrane</keyword>
<name>A0ABV0PIQ0_9TELE</name>
<feature type="transmembrane region" description="Helical" evidence="3">
    <location>
        <begin position="203"/>
        <end position="222"/>
    </location>
</feature>
<feature type="non-terminal residue" evidence="5">
    <location>
        <position position="648"/>
    </location>
</feature>
<evidence type="ECO:0000256" key="3">
    <source>
        <dbReference type="SAM" id="Phobius"/>
    </source>
</evidence>
<dbReference type="Proteomes" id="UP001476798">
    <property type="component" value="Unassembled WGS sequence"/>
</dbReference>
<comment type="caution">
    <text evidence="5">The sequence shown here is derived from an EMBL/GenBank/DDBJ whole genome shotgun (WGS) entry which is preliminary data.</text>
</comment>
<dbReference type="PANTHER" id="PTHR45627">
    <property type="entry name" value="ADENYLATE CYCLASE TYPE 1"/>
    <property type="match status" value="1"/>
</dbReference>
<dbReference type="InterPro" id="IPR032628">
    <property type="entry name" value="AC_N"/>
</dbReference>
<feature type="transmembrane region" description="Helical" evidence="3">
    <location>
        <begin position="141"/>
        <end position="157"/>
    </location>
</feature>
<feature type="transmembrane region" description="Helical" evidence="3">
    <location>
        <begin position="330"/>
        <end position="348"/>
    </location>
</feature>
<feature type="transmembrane region" description="Helical" evidence="3">
    <location>
        <begin position="395"/>
        <end position="418"/>
    </location>
</feature>
<dbReference type="Pfam" id="PF16214">
    <property type="entry name" value="AC_N"/>
    <property type="match status" value="1"/>
</dbReference>
<feature type="non-terminal residue" evidence="5">
    <location>
        <position position="1"/>
    </location>
</feature>
<feature type="transmembrane region" description="Helical" evidence="3">
    <location>
        <begin position="234"/>
        <end position="258"/>
    </location>
</feature>
<accession>A0ABV0PIQ0</accession>
<dbReference type="PANTHER" id="PTHR45627:SF30">
    <property type="entry name" value="ADENYLATE CYCLASE TYPE 3"/>
    <property type="match status" value="1"/>
</dbReference>
<evidence type="ECO:0000256" key="2">
    <source>
        <dbReference type="ARBA" id="ARBA00023239"/>
    </source>
</evidence>
<feature type="transmembrane region" description="Helical" evidence="3">
    <location>
        <begin position="610"/>
        <end position="633"/>
    </location>
</feature>
<sequence>AFRVVKTLLGSTAAGFVFGQAASLVVEPSLTGDVTLLNAATRAAGHVGSTGVAVVMACLVFTSALLSLGAGFLLSAMVLKLLTKTGVSLPWLVGGMSGASVAVGAVTTGVFEGILPPWIYLMPQGALVLIVYSYSNINDMTTALLIIFTTLYLSVAYGRLGAILGFFCVGLTFSVLFGLRRTLTGRLQQRPKSKNGCKLLERIFFYSVFVGILGFFVGLGAGGAEEGTKAQVVLILQSVLWVALLSAGLLGAGLGTVAMVGLGPEVAGKVGLVAAVITSIALRVVLLWSSALGPRSCTGAILGATTAAGLSLGAASVAAKQQFGSRNSTLIVLGSIVVGIFAALRVPGLTTVQLTTAELIIVTSTAVVAFVLGAPKSPFHTQVNLQQGLLTGTELIKGIGMETVTAAAAPIGAGALGAAALGTAALGTLGTVGVLVAIGLALGSALSGPGPSDLGRTRDVAVLQSGCCRCLPRAVRLTFNPESLERLYQNYFRQQRQENLLVLVLFAALFNSFIIIMCAVVYTEDKLAMVVVSAVGLAADIVFYLLCWFQKLPASPLARGAVPYGLWLMVTIHVLCYMGLNYKRFSDPSDAVGWQAFFSFSSFLTLPLNLVPLVLLTALSCGIHTLVLGVTVAQRFGDNLQGPMLVRQ</sequence>
<gene>
    <name evidence="5" type="ORF">GOODEAATRI_030870</name>
</gene>
<keyword evidence="1" id="KW-0547">Nucleotide-binding</keyword>
<feature type="transmembrane region" description="Helical" evidence="3">
    <location>
        <begin position="561"/>
        <end position="580"/>
    </location>
</feature>
<proteinExistence type="predicted"/>
<feature type="transmembrane region" description="Helical" evidence="3">
    <location>
        <begin position="47"/>
        <end position="79"/>
    </location>
</feature>
<keyword evidence="3" id="KW-1133">Transmembrane helix</keyword>
<evidence type="ECO:0000313" key="6">
    <source>
        <dbReference type="Proteomes" id="UP001476798"/>
    </source>
</evidence>
<feature type="transmembrane region" description="Helical" evidence="3">
    <location>
        <begin position="117"/>
        <end position="134"/>
    </location>
</feature>
<feature type="domain" description="Adenylate cyclase N-terminal" evidence="4">
    <location>
        <begin position="459"/>
        <end position="627"/>
    </location>
</feature>
<protein>
    <recommendedName>
        <fullName evidence="4">Adenylate cyclase N-terminal domain-containing protein</fullName>
    </recommendedName>
</protein>
<organism evidence="5 6">
    <name type="scientific">Goodea atripinnis</name>
    <dbReference type="NCBI Taxonomy" id="208336"/>
    <lineage>
        <taxon>Eukaryota</taxon>
        <taxon>Metazoa</taxon>
        <taxon>Chordata</taxon>
        <taxon>Craniata</taxon>
        <taxon>Vertebrata</taxon>
        <taxon>Euteleostomi</taxon>
        <taxon>Actinopterygii</taxon>
        <taxon>Neopterygii</taxon>
        <taxon>Teleostei</taxon>
        <taxon>Neoteleostei</taxon>
        <taxon>Acanthomorphata</taxon>
        <taxon>Ovalentaria</taxon>
        <taxon>Atherinomorphae</taxon>
        <taxon>Cyprinodontiformes</taxon>
        <taxon>Goodeidae</taxon>
        <taxon>Goodea</taxon>
    </lineage>
</organism>
<feature type="transmembrane region" description="Helical" evidence="3">
    <location>
        <begin position="500"/>
        <end position="522"/>
    </location>
</feature>
<feature type="transmembrane region" description="Helical" evidence="3">
    <location>
        <begin position="354"/>
        <end position="374"/>
    </location>
</feature>
<dbReference type="EMBL" id="JAHRIO010074992">
    <property type="protein sequence ID" value="MEQ2183252.1"/>
    <property type="molecule type" value="Genomic_DNA"/>
</dbReference>
<feature type="transmembrane region" description="Helical" evidence="3">
    <location>
        <begin position="91"/>
        <end position="111"/>
    </location>
</feature>
<evidence type="ECO:0000313" key="5">
    <source>
        <dbReference type="EMBL" id="MEQ2183252.1"/>
    </source>
</evidence>
<feature type="transmembrane region" description="Helical" evidence="3">
    <location>
        <begin position="424"/>
        <end position="446"/>
    </location>
</feature>
<evidence type="ECO:0000256" key="1">
    <source>
        <dbReference type="ARBA" id="ARBA00022741"/>
    </source>
</evidence>
<reference evidence="5 6" key="1">
    <citation type="submission" date="2021-06" db="EMBL/GenBank/DDBJ databases">
        <authorList>
            <person name="Palmer J.M."/>
        </authorList>
    </citation>
    <scope>NUCLEOTIDE SEQUENCE [LARGE SCALE GENOMIC DNA]</scope>
    <source>
        <strain evidence="5 6">GA_2019</strain>
        <tissue evidence="5">Muscle</tissue>
    </source>
</reference>
<evidence type="ECO:0000259" key="4">
    <source>
        <dbReference type="Pfam" id="PF16214"/>
    </source>
</evidence>
<feature type="transmembrane region" description="Helical" evidence="3">
    <location>
        <begin position="528"/>
        <end position="549"/>
    </location>
</feature>
<feature type="transmembrane region" description="Helical" evidence="3">
    <location>
        <begin position="163"/>
        <end position="183"/>
    </location>
</feature>